<proteinExistence type="predicted"/>
<dbReference type="GO" id="GO:0003729">
    <property type="term" value="F:mRNA binding"/>
    <property type="evidence" value="ECO:0007669"/>
    <property type="project" value="TreeGrafter"/>
</dbReference>
<keyword evidence="3" id="KW-1185">Reference proteome</keyword>
<dbReference type="EMBL" id="JAUEPU010000005">
    <property type="protein sequence ID" value="KAK0502575.1"/>
    <property type="molecule type" value="Genomic_DNA"/>
</dbReference>
<dbReference type="AlphaFoldDB" id="A0AA39V265"/>
<name>A0AA39V265_9AGAR</name>
<evidence type="ECO:0000313" key="2">
    <source>
        <dbReference type="EMBL" id="KAK0502575.1"/>
    </source>
</evidence>
<evidence type="ECO:0000259" key="1">
    <source>
        <dbReference type="Pfam" id="PF03439"/>
    </source>
</evidence>
<reference evidence="2" key="1">
    <citation type="submission" date="2023-06" db="EMBL/GenBank/DDBJ databases">
        <authorList>
            <consortium name="Lawrence Berkeley National Laboratory"/>
            <person name="Ahrendt S."/>
            <person name="Sahu N."/>
            <person name="Indic B."/>
            <person name="Wong-Bajracharya J."/>
            <person name="Merenyi Z."/>
            <person name="Ke H.-M."/>
            <person name="Monk M."/>
            <person name="Kocsube S."/>
            <person name="Drula E."/>
            <person name="Lipzen A."/>
            <person name="Balint B."/>
            <person name="Henrissat B."/>
            <person name="Andreopoulos B."/>
            <person name="Martin F.M."/>
            <person name="Harder C.B."/>
            <person name="Rigling D."/>
            <person name="Ford K.L."/>
            <person name="Foster G.D."/>
            <person name="Pangilinan J."/>
            <person name="Papanicolaou A."/>
            <person name="Barry K."/>
            <person name="LaButti K."/>
            <person name="Viragh M."/>
            <person name="Koriabine M."/>
            <person name="Yan M."/>
            <person name="Riley R."/>
            <person name="Champramary S."/>
            <person name="Plett K.L."/>
            <person name="Tsai I.J."/>
            <person name="Slot J."/>
            <person name="Sipos G."/>
            <person name="Plett J."/>
            <person name="Nagy L.G."/>
            <person name="Grigoriev I.V."/>
        </authorList>
    </citation>
    <scope>NUCLEOTIDE SEQUENCE</scope>
    <source>
        <strain evidence="2">HWK02</strain>
    </source>
</reference>
<feature type="domain" description="NGN" evidence="1">
    <location>
        <begin position="9"/>
        <end position="44"/>
    </location>
</feature>
<sequence length="227" mass="26204">MVDYWLGTTINIRSVLYRNNLRGWIYIEAPYNETVKSFLLMTPGVWKTGYAPPWHLRVEAIKITEWKTVLQEDDYIEDVFQVGSWVCVKRGTYRGDVGVVHEASLEQIVILLIPRLSLEPPIKQLRGKRRHRQEQPAVSQLFDPSWFRDGADATNQELPSGQIITIFCGHKLLKGFLLKKMSYHGIEEATNIDVSAAGTFLTSDLLELQTWTRDMPPPNEWIFNIDE</sequence>
<dbReference type="PANTHER" id="PTHR11125:SF7">
    <property type="entry name" value="TRANSCRIPTION ELONGATION FACTOR SPT5"/>
    <property type="match status" value="1"/>
</dbReference>
<organism evidence="2 3">
    <name type="scientific">Armillaria luteobubalina</name>
    <dbReference type="NCBI Taxonomy" id="153913"/>
    <lineage>
        <taxon>Eukaryota</taxon>
        <taxon>Fungi</taxon>
        <taxon>Dikarya</taxon>
        <taxon>Basidiomycota</taxon>
        <taxon>Agaricomycotina</taxon>
        <taxon>Agaricomycetes</taxon>
        <taxon>Agaricomycetidae</taxon>
        <taxon>Agaricales</taxon>
        <taxon>Marasmiineae</taxon>
        <taxon>Physalacriaceae</taxon>
        <taxon>Armillaria</taxon>
    </lineage>
</organism>
<dbReference type="InterPro" id="IPR039659">
    <property type="entry name" value="SPT5"/>
</dbReference>
<dbReference type="GO" id="GO:0032784">
    <property type="term" value="P:regulation of DNA-templated transcription elongation"/>
    <property type="evidence" value="ECO:0007669"/>
    <property type="project" value="InterPro"/>
</dbReference>
<dbReference type="GO" id="GO:0032044">
    <property type="term" value="C:DSIF complex"/>
    <property type="evidence" value="ECO:0007669"/>
    <property type="project" value="TreeGrafter"/>
</dbReference>
<dbReference type="GO" id="GO:0006368">
    <property type="term" value="P:transcription elongation by RNA polymerase II"/>
    <property type="evidence" value="ECO:0007669"/>
    <property type="project" value="TreeGrafter"/>
</dbReference>
<dbReference type="Pfam" id="PF03439">
    <property type="entry name" value="Spt5-NGN"/>
    <property type="match status" value="1"/>
</dbReference>
<dbReference type="GO" id="GO:0006357">
    <property type="term" value="P:regulation of transcription by RNA polymerase II"/>
    <property type="evidence" value="ECO:0007669"/>
    <property type="project" value="InterPro"/>
</dbReference>
<comment type="caution">
    <text evidence="2">The sequence shown here is derived from an EMBL/GenBank/DDBJ whole genome shotgun (WGS) entry which is preliminary data.</text>
</comment>
<accession>A0AA39V265</accession>
<dbReference type="Gene3D" id="3.30.70.940">
    <property type="entry name" value="NusG, N-terminal domain"/>
    <property type="match status" value="1"/>
</dbReference>
<dbReference type="Proteomes" id="UP001175228">
    <property type="component" value="Unassembled WGS sequence"/>
</dbReference>
<dbReference type="PANTHER" id="PTHR11125">
    <property type="entry name" value="SUPPRESSOR OF TY 5"/>
    <property type="match status" value="1"/>
</dbReference>
<dbReference type="InterPro" id="IPR005100">
    <property type="entry name" value="NGN-domain"/>
</dbReference>
<protein>
    <recommendedName>
        <fullName evidence="1">NGN domain-containing protein</fullName>
    </recommendedName>
</protein>
<evidence type="ECO:0000313" key="3">
    <source>
        <dbReference type="Proteomes" id="UP001175228"/>
    </source>
</evidence>
<gene>
    <name evidence="2" type="ORF">EDD18DRAFT_1347206</name>
</gene>
<dbReference type="InterPro" id="IPR036735">
    <property type="entry name" value="NGN_dom_sf"/>
</dbReference>